<name>A0A5N5U7U1_9EURY</name>
<dbReference type="InterPro" id="IPR036390">
    <property type="entry name" value="WH_DNA-bd_sf"/>
</dbReference>
<comment type="caution">
    <text evidence="6">The sequence shown here is derived from an EMBL/GenBank/DDBJ whole genome shotgun (WGS) entry which is preliminary data.</text>
</comment>
<dbReference type="Gene3D" id="1.10.8.60">
    <property type="match status" value="1"/>
</dbReference>
<dbReference type="Pfam" id="PF13191">
    <property type="entry name" value="AAA_16"/>
    <property type="match status" value="1"/>
</dbReference>
<dbReference type="NCBIfam" id="TIGR02928">
    <property type="entry name" value="orc1/cdc6 family replication initiation protein"/>
    <property type="match status" value="1"/>
</dbReference>
<dbReference type="AlphaFoldDB" id="A0A5N5U7U1"/>
<feature type="binding site" evidence="4">
    <location>
        <position position="212"/>
    </location>
    <ligand>
        <name>ATP</name>
        <dbReference type="ChEBI" id="CHEBI:30616"/>
    </ligand>
</feature>
<sequence>MTDYDDLFAETAPDESVFADKQALDPLQPPETIRGRDEHQRQLASMLNGVTEGYLPPTVTIHGPPGTGKTVTTRRVCQEFVARHDSVAVEYVNLKECRSIFSAAREIHLELTGETVGAYEGVDGAFTGIWEALAEYPEWTVLILDEIDQIKEDANYDPSDFLYRLLRGEGKLKRDIQLSAWLISNELVEVDLRLDSRVESAMSDEAVFFGPYGASELDAIVGPQLEMAFRAGALPADAREYGLQEAAWRWGDARKTLRLFRRAGETATDRGLETISTDRVRESLTGTERESTIAKLQSIPLRHLAVLAASVGQRTDAGEISQPVRTSDIYERLNHPSTADRFQLGQRTVRQLVDDLATMGLVDTWTESHGRDGRGKYVATTFDPAWVREAQAAVAADLAGDAVE</sequence>
<accession>A0A5N5U7U1</accession>
<comment type="function">
    <text evidence="4">Involved in regulation of DNA replication.</text>
</comment>
<keyword evidence="3 4" id="KW-0067">ATP-binding</keyword>
<evidence type="ECO:0000256" key="2">
    <source>
        <dbReference type="ARBA" id="ARBA00022741"/>
    </source>
</evidence>
<dbReference type="InterPro" id="IPR027417">
    <property type="entry name" value="P-loop_NTPase"/>
</dbReference>
<dbReference type="GO" id="GO:0006260">
    <property type="term" value="P:DNA replication"/>
    <property type="evidence" value="ECO:0007669"/>
    <property type="project" value="UniProtKB-UniRule"/>
</dbReference>
<dbReference type="PANTHER" id="PTHR10763">
    <property type="entry name" value="CELL DIVISION CONTROL PROTEIN 6-RELATED"/>
    <property type="match status" value="1"/>
</dbReference>
<dbReference type="GO" id="GO:0005524">
    <property type="term" value="F:ATP binding"/>
    <property type="evidence" value="ECO:0007669"/>
    <property type="project" value="UniProtKB-UniRule"/>
</dbReference>
<gene>
    <name evidence="6" type="ORF">DM867_05930</name>
</gene>
<protein>
    <recommendedName>
        <fullName evidence="4">ORC1-type DNA replication protein</fullName>
    </recommendedName>
</protein>
<dbReference type="InterPro" id="IPR041664">
    <property type="entry name" value="AAA_16"/>
</dbReference>
<dbReference type="RefSeq" id="WP_152133904.1">
    <property type="nucleotide sequence ID" value="NZ_QKKZ01000002.1"/>
</dbReference>
<proteinExistence type="inferred from homology"/>
<evidence type="ECO:0000256" key="1">
    <source>
        <dbReference type="ARBA" id="ARBA00022705"/>
    </source>
</evidence>
<dbReference type="Pfam" id="PF22703">
    <property type="entry name" value="Cdc6_lid"/>
    <property type="match status" value="1"/>
</dbReference>
<dbReference type="CDD" id="cd00009">
    <property type="entry name" value="AAA"/>
    <property type="match status" value="1"/>
</dbReference>
<dbReference type="EMBL" id="QKKZ01000002">
    <property type="protein sequence ID" value="KAB7514654.1"/>
    <property type="molecule type" value="Genomic_DNA"/>
</dbReference>
<evidence type="ECO:0000259" key="5">
    <source>
        <dbReference type="SMART" id="SM00382"/>
    </source>
</evidence>
<dbReference type="HAMAP" id="MF_01407">
    <property type="entry name" value="ORC1_type_DNA_replic_protein"/>
    <property type="match status" value="1"/>
</dbReference>
<keyword evidence="7" id="KW-1185">Reference proteome</keyword>
<keyword evidence="2 4" id="KW-0547">Nucleotide-binding</keyword>
<dbReference type="SMART" id="SM00382">
    <property type="entry name" value="AAA"/>
    <property type="match status" value="1"/>
</dbReference>
<feature type="binding site" evidence="4">
    <location>
        <begin position="67"/>
        <end position="71"/>
    </location>
    <ligand>
        <name>ATP</name>
        <dbReference type="ChEBI" id="CHEBI:30616"/>
    </ligand>
</feature>
<evidence type="ECO:0000313" key="7">
    <source>
        <dbReference type="Proteomes" id="UP000326865"/>
    </source>
</evidence>
<dbReference type="Gene3D" id="3.40.50.300">
    <property type="entry name" value="P-loop containing nucleotide triphosphate hydrolases"/>
    <property type="match status" value="1"/>
</dbReference>
<dbReference type="InterPro" id="IPR050311">
    <property type="entry name" value="ORC1/CDC6"/>
</dbReference>
<dbReference type="InterPro" id="IPR003593">
    <property type="entry name" value="AAA+_ATPase"/>
</dbReference>
<dbReference type="InterPro" id="IPR014277">
    <property type="entry name" value="Orc1/Cdc6_arc"/>
</dbReference>
<evidence type="ECO:0000313" key="6">
    <source>
        <dbReference type="EMBL" id="KAB7514654.1"/>
    </source>
</evidence>
<evidence type="ECO:0000256" key="4">
    <source>
        <dbReference type="HAMAP-Rule" id="MF_01407"/>
    </source>
</evidence>
<comment type="caution">
    <text evidence="4">Lacks conserved residue(s) required for the propagation of feature annotation.</text>
</comment>
<dbReference type="Proteomes" id="UP000326865">
    <property type="component" value="Unassembled WGS sequence"/>
</dbReference>
<dbReference type="InterPro" id="IPR055237">
    <property type="entry name" value="Cdc6_lid"/>
</dbReference>
<evidence type="ECO:0000256" key="3">
    <source>
        <dbReference type="ARBA" id="ARBA00022840"/>
    </source>
</evidence>
<dbReference type="SUPFAM" id="SSF46785">
    <property type="entry name" value="Winged helix' DNA-binding domain"/>
    <property type="match status" value="1"/>
</dbReference>
<feature type="domain" description="AAA+ ATPase" evidence="5">
    <location>
        <begin position="55"/>
        <end position="213"/>
    </location>
</feature>
<dbReference type="PANTHER" id="PTHR10763:SF26">
    <property type="entry name" value="CELL DIVISION CONTROL PROTEIN 6 HOMOLOG"/>
    <property type="match status" value="1"/>
</dbReference>
<dbReference type="Gene3D" id="1.10.10.10">
    <property type="entry name" value="Winged helix-like DNA-binding domain superfamily/Winged helix DNA-binding domain"/>
    <property type="match status" value="1"/>
</dbReference>
<organism evidence="6 7">
    <name type="scientific">Halosegnis rubeus</name>
    <dbReference type="NCBI Taxonomy" id="2212850"/>
    <lineage>
        <taxon>Archaea</taxon>
        <taxon>Methanobacteriati</taxon>
        <taxon>Methanobacteriota</taxon>
        <taxon>Stenosarchaea group</taxon>
        <taxon>Halobacteria</taxon>
        <taxon>Halobacteriales</taxon>
        <taxon>Natronomonadaceae</taxon>
        <taxon>Halosegnis</taxon>
    </lineage>
</organism>
<reference evidence="6 7" key="1">
    <citation type="submission" date="2019-10" db="EMBL/GenBank/DDBJ databases">
        <title>Unraveling microbial dark matter from salterns through culturing: the case of the genus Halosegnis.</title>
        <authorList>
            <person name="Duran-Viseras A."/>
            <person name="Andrei A.-S."/>
            <person name="Vera-Gargallo B."/>
            <person name="Ghai R."/>
            <person name="Sanchez-Porro C."/>
            <person name="Ventosa A."/>
        </authorList>
    </citation>
    <scope>NUCLEOTIDE SEQUENCE [LARGE SCALE GENOMIC DNA]</scope>
    <source>
        <strain evidence="6 7">F18-79</strain>
    </source>
</reference>
<comment type="similarity">
    <text evidence="4">Belongs to the CDC6/cdc18 family.</text>
</comment>
<dbReference type="InterPro" id="IPR036388">
    <property type="entry name" value="WH-like_DNA-bd_sf"/>
</dbReference>
<dbReference type="SUPFAM" id="SSF52540">
    <property type="entry name" value="P-loop containing nucleoside triphosphate hydrolases"/>
    <property type="match status" value="1"/>
</dbReference>
<keyword evidence="1 4" id="KW-0235">DNA replication</keyword>